<comment type="caution">
    <text evidence="2">The sequence shown here is derived from an EMBL/GenBank/DDBJ whole genome shotgun (WGS) entry which is preliminary data.</text>
</comment>
<organism evidence="2 5">
    <name type="scientific">Didymodactylos carnosus</name>
    <dbReference type="NCBI Taxonomy" id="1234261"/>
    <lineage>
        <taxon>Eukaryota</taxon>
        <taxon>Metazoa</taxon>
        <taxon>Spiralia</taxon>
        <taxon>Gnathifera</taxon>
        <taxon>Rotifera</taxon>
        <taxon>Eurotatoria</taxon>
        <taxon>Bdelloidea</taxon>
        <taxon>Philodinida</taxon>
        <taxon>Philodinidae</taxon>
        <taxon>Didymodactylos</taxon>
    </lineage>
</organism>
<proteinExistence type="predicted"/>
<evidence type="ECO:0000313" key="1">
    <source>
        <dbReference type="EMBL" id="CAF1369160.1"/>
    </source>
</evidence>
<gene>
    <name evidence="2" type="ORF">GPM918_LOCUS34560</name>
    <name evidence="1" type="ORF">OVA965_LOCUS31591</name>
    <name evidence="4" type="ORF">SRO942_LOCUS35261</name>
    <name evidence="3" type="ORF">TMI583_LOCUS32426</name>
</gene>
<dbReference type="Proteomes" id="UP000663829">
    <property type="component" value="Unassembled WGS sequence"/>
</dbReference>
<dbReference type="Proteomes" id="UP000681722">
    <property type="component" value="Unassembled WGS sequence"/>
</dbReference>
<evidence type="ECO:0000313" key="2">
    <source>
        <dbReference type="EMBL" id="CAF1446338.1"/>
    </source>
</evidence>
<name>A0A815PAF3_9BILA</name>
<dbReference type="EMBL" id="CAJOBC010084698">
    <property type="protein sequence ID" value="CAF4320887.1"/>
    <property type="molecule type" value="Genomic_DNA"/>
</dbReference>
<keyword evidence="5" id="KW-1185">Reference proteome</keyword>
<evidence type="ECO:0000313" key="4">
    <source>
        <dbReference type="EMBL" id="CAF4320887.1"/>
    </source>
</evidence>
<evidence type="ECO:0000313" key="5">
    <source>
        <dbReference type="Proteomes" id="UP000663829"/>
    </source>
</evidence>
<dbReference type="Proteomes" id="UP000682733">
    <property type="component" value="Unassembled WGS sequence"/>
</dbReference>
<reference evidence="2" key="1">
    <citation type="submission" date="2021-02" db="EMBL/GenBank/DDBJ databases">
        <authorList>
            <person name="Nowell W R."/>
        </authorList>
    </citation>
    <scope>NUCLEOTIDE SEQUENCE</scope>
</reference>
<dbReference type="EMBL" id="CAJNOQ010019253">
    <property type="protein sequence ID" value="CAF1446338.1"/>
    <property type="molecule type" value="Genomic_DNA"/>
</dbReference>
<sequence length="197" mass="22906">MFNNEYSKKLKDEIHNVKYDEVGQDELLIKPTKLRTYGIGTCIALIFFLKIQDIDYVALYHNSLAEIKSLDFVELIQFKFNQFFRHTKPDNYCIEDIKIKAVIIIGAAYHEDSYNTFIESFKVFRNAHQKNVTYPNHIITQLAMLPRKTILICAPMNITEGNYDTTHTYWSSVSLLADPKTNTVEFTCDLAKSEVFL</sequence>
<dbReference type="AlphaFoldDB" id="A0A815PAF3"/>
<dbReference type="Proteomes" id="UP000677228">
    <property type="component" value="Unassembled WGS sequence"/>
</dbReference>
<evidence type="ECO:0000313" key="3">
    <source>
        <dbReference type="EMBL" id="CAF4178417.1"/>
    </source>
</evidence>
<dbReference type="EMBL" id="CAJOBA010045551">
    <property type="protein sequence ID" value="CAF4178417.1"/>
    <property type="molecule type" value="Genomic_DNA"/>
</dbReference>
<protein>
    <submittedName>
        <fullName evidence="2">Uncharacterized protein</fullName>
    </submittedName>
</protein>
<dbReference type="EMBL" id="CAJNOK010023886">
    <property type="protein sequence ID" value="CAF1369160.1"/>
    <property type="molecule type" value="Genomic_DNA"/>
</dbReference>
<accession>A0A815PAF3</accession>